<protein>
    <submittedName>
        <fullName evidence="12">2,4-dienoyl-CoA reductase (NADPH2)</fullName>
    </submittedName>
</protein>
<keyword evidence="7" id="KW-0560">Oxidoreductase</keyword>
<dbReference type="InterPro" id="IPR023753">
    <property type="entry name" value="FAD/NAD-binding_dom"/>
</dbReference>
<dbReference type="InterPro" id="IPR013785">
    <property type="entry name" value="Aldolase_TIM"/>
</dbReference>
<dbReference type="Gene3D" id="3.50.50.60">
    <property type="entry name" value="FAD/NAD(P)-binding domain"/>
    <property type="match status" value="1"/>
</dbReference>
<keyword evidence="4" id="KW-0285">Flavoprotein</keyword>
<dbReference type="OrthoDB" id="9784632at2"/>
<evidence type="ECO:0000256" key="4">
    <source>
        <dbReference type="ARBA" id="ARBA00022630"/>
    </source>
</evidence>
<dbReference type="SUPFAM" id="SSF51395">
    <property type="entry name" value="FMN-linked oxidoreductases"/>
    <property type="match status" value="1"/>
</dbReference>
<keyword evidence="6" id="KW-0479">Metal-binding</keyword>
<reference evidence="12 13" key="1">
    <citation type="submission" date="2016-10" db="EMBL/GenBank/DDBJ databases">
        <authorList>
            <person name="de Groot N.N."/>
        </authorList>
    </citation>
    <scope>NUCLEOTIDE SEQUENCE [LARGE SCALE GENOMIC DNA]</scope>
    <source>
        <strain evidence="12 13">AA1</strain>
    </source>
</reference>
<keyword evidence="5" id="KW-0288">FMN</keyword>
<comment type="similarity">
    <text evidence="3">In the N-terminal section; belongs to the NADH:flavin oxidoreductase/NADH oxidase family.</text>
</comment>
<dbReference type="Gene3D" id="3.20.20.70">
    <property type="entry name" value="Aldolase class I"/>
    <property type="match status" value="1"/>
</dbReference>
<dbReference type="PANTHER" id="PTHR42917">
    <property type="entry name" value="2,4-DIENOYL-COA REDUCTASE"/>
    <property type="match status" value="1"/>
</dbReference>
<dbReference type="EMBL" id="FMUX01000024">
    <property type="protein sequence ID" value="SCY82234.1"/>
    <property type="molecule type" value="Genomic_DNA"/>
</dbReference>
<dbReference type="Pfam" id="PF07992">
    <property type="entry name" value="Pyr_redox_2"/>
    <property type="match status" value="1"/>
</dbReference>
<keyword evidence="9" id="KW-0411">Iron-sulfur</keyword>
<name>A0A1G5J240_9BACT</name>
<dbReference type="Proteomes" id="UP000198870">
    <property type="component" value="Unassembled WGS sequence"/>
</dbReference>
<dbReference type="InterPro" id="IPR051793">
    <property type="entry name" value="NADH:flavin_oxidoreductase"/>
</dbReference>
<dbReference type="InterPro" id="IPR036188">
    <property type="entry name" value="FAD/NAD-bd_sf"/>
</dbReference>
<evidence type="ECO:0000256" key="6">
    <source>
        <dbReference type="ARBA" id="ARBA00022723"/>
    </source>
</evidence>
<evidence type="ECO:0000256" key="1">
    <source>
        <dbReference type="ARBA" id="ARBA00001917"/>
    </source>
</evidence>
<organism evidence="12 13">
    <name type="scientific">Desulfoluna spongiiphila</name>
    <dbReference type="NCBI Taxonomy" id="419481"/>
    <lineage>
        <taxon>Bacteria</taxon>
        <taxon>Pseudomonadati</taxon>
        <taxon>Thermodesulfobacteriota</taxon>
        <taxon>Desulfobacteria</taxon>
        <taxon>Desulfobacterales</taxon>
        <taxon>Desulfolunaceae</taxon>
        <taxon>Desulfoluna</taxon>
    </lineage>
</organism>
<evidence type="ECO:0000256" key="2">
    <source>
        <dbReference type="ARBA" id="ARBA00001966"/>
    </source>
</evidence>
<keyword evidence="8" id="KW-0408">Iron</keyword>
<accession>A0A1G5J240</accession>
<evidence type="ECO:0000256" key="9">
    <source>
        <dbReference type="ARBA" id="ARBA00023014"/>
    </source>
</evidence>
<sequence>MFDTLFSPIAINSLTVKNRIAYPSLGLLYSWDRKLNDRYLNYFTEIARGGAGIVTVGPVGVDFIGSGLAVLGLDTDEAIPDFSRVTEAIRARGASPWIQLFHAGAYTHPLLINGAPPMGPSAVYSPYSKATPREMSREDIRTVQKSFSDTAARAVEAGFDGVEVIASAGYLLTQFLSPKTNKRTDGYGGSLENRLRFPTEVLSACRQAVGEGFPLSVRMAGNDFVPESNTDEVTPAIARAYEKSGVNLINVTGGWHESKVPQLPMELPRTGYAYLAATIRKAVSVPVMASNRITTPMDAERLLNDGYCDMVNLGRVLIADPFWPAKAREGRVEEIRPCVACSQGCTDEIFSGMPVTCIGNPRAGYETERIVRPTTSPKQVMVAGAGPAGLEVAVTAAQMGHRVHLFEAGDAIGGQITLAATPPNKGELLEYIRYYRAMLARHGVTVSLSTPVTPELISQEKPDHVFVAEGAEPTRPPIPGAQDEDILSSWDVLKKDRPLGKSVAIVGGGAVGLETALHIAVKGTFSPEMFHFLSAHDAAPPERLRQGLFTGNHRVAVFEMAPRAGGDMGRSTRWIMMDNLKRYGVRLITGATVTRLSGEEVCWDDGTNEQAEHFDTVILATGSRSVTTLSAALPDLGIPYTVIGDGLAPGKFNHAIHGGFLAALQLDARG</sequence>
<proteinExistence type="inferred from homology"/>
<dbReference type="AlphaFoldDB" id="A0A1G5J240"/>
<evidence type="ECO:0000256" key="8">
    <source>
        <dbReference type="ARBA" id="ARBA00023004"/>
    </source>
</evidence>
<evidence type="ECO:0000313" key="13">
    <source>
        <dbReference type="Proteomes" id="UP000198870"/>
    </source>
</evidence>
<comment type="cofactor">
    <cofactor evidence="1">
        <name>FMN</name>
        <dbReference type="ChEBI" id="CHEBI:58210"/>
    </cofactor>
</comment>
<dbReference type="RefSeq" id="WP_092214653.1">
    <property type="nucleotide sequence ID" value="NZ_FMUX01000024.1"/>
</dbReference>
<dbReference type="SUPFAM" id="SSF51905">
    <property type="entry name" value="FAD/NAD(P)-binding domain"/>
    <property type="match status" value="1"/>
</dbReference>
<evidence type="ECO:0000259" key="11">
    <source>
        <dbReference type="Pfam" id="PF07992"/>
    </source>
</evidence>
<feature type="domain" description="FAD/NAD(P)-binding" evidence="11">
    <location>
        <begin position="379"/>
        <end position="630"/>
    </location>
</feature>
<dbReference type="PRINTS" id="PR00469">
    <property type="entry name" value="PNDRDTASEII"/>
</dbReference>
<dbReference type="Pfam" id="PF00724">
    <property type="entry name" value="Oxidored_FMN"/>
    <property type="match status" value="1"/>
</dbReference>
<dbReference type="GO" id="GO:0046872">
    <property type="term" value="F:metal ion binding"/>
    <property type="evidence" value="ECO:0007669"/>
    <property type="project" value="UniProtKB-KW"/>
</dbReference>
<keyword evidence="13" id="KW-1185">Reference proteome</keyword>
<feature type="domain" description="NADH:flavin oxidoreductase/NADH oxidase N-terminal" evidence="10">
    <location>
        <begin position="5"/>
        <end position="333"/>
    </location>
</feature>
<dbReference type="PRINTS" id="PR00368">
    <property type="entry name" value="FADPNR"/>
</dbReference>
<dbReference type="STRING" id="419481.SAMN05216233_12411"/>
<evidence type="ECO:0000259" key="10">
    <source>
        <dbReference type="Pfam" id="PF00724"/>
    </source>
</evidence>
<comment type="cofactor">
    <cofactor evidence="2">
        <name>[4Fe-4S] cluster</name>
        <dbReference type="ChEBI" id="CHEBI:49883"/>
    </cofactor>
</comment>
<evidence type="ECO:0000256" key="5">
    <source>
        <dbReference type="ARBA" id="ARBA00022643"/>
    </source>
</evidence>
<dbReference type="GO" id="GO:0016491">
    <property type="term" value="F:oxidoreductase activity"/>
    <property type="evidence" value="ECO:0007669"/>
    <property type="project" value="UniProtKB-KW"/>
</dbReference>
<dbReference type="GO" id="GO:0010181">
    <property type="term" value="F:FMN binding"/>
    <property type="evidence" value="ECO:0007669"/>
    <property type="project" value="InterPro"/>
</dbReference>
<gene>
    <name evidence="12" type="ORF">SAMN05216233_12411</name>
</gene>
<evidence type="ECO:0000256" key="3">
    <source>
        <dbReference type="ARBA" id="ARBA00011048"/>
    </source>
</evidence>
<dbReference type="PANTHER" id="PTHR42917:SF2">
    <property type="entry name" value="2,4-DIENOYL-COA REDUCTASE [(2E)-ENOYL-COA-PRODUCING]"/>
    <property type="match status" value="1"/>
</dbReference>
<evidence type="ECO:0000256" key="7">
    <source>
        <dbReference type="ARBA" id="ARBA00023002"/>
    </source>
</evidence>
<dbReference type="InterPro" id="IPR001155">
    <property type="entry name" value="OxRdtase_FMN_N"/>
</dbReference>
<dbReference type="Gene3D" id="3.40.50.720">
    <property type="entry name" value="NAD(P)-binding Rossmann-like Domain"/>
    <property type="match status" value="1"/>
</dbReference>
<dbReference type="GO" id="GO:0051536">
    <property type="term" value="F:iron-sulfur cluster binding"/>
    <property type="evidence" value="ECO:0007669"/>
    <property type="project" value="UniProtKB-KW"/>
</dbReference>
<dbReference type="CDD" id="cd02803">
    <property type="entry name" value="OYE_like_FMN_family"/>
    <property type="match status" value="1"/>
</dbReference>
<evidence type="ECO:0000313" key="12">
    <source>
        <dbReference type="EMBL" id="SCY82234.1"/>
    </source>
</evidence>